<evidence type="ECO:0008006" key="4">
    <source>
        <dbReference type="Google" id="ProtNLM"/>
    </source>
</evidence>
<proteinExistence type="predicted"/>
<accession>A0A8J8FHU8</accession>
<keyword evidence="1" id="KW-0732">Signal</keyword>
<protein>
    <recommendedName>
        <fullName evidence="4">Beta-lactamase-inhibitor-like PepSY-like domain-containing protein</fullName>
    </recommendedName>
</protein>
<dbReference type="SUPFAM" id="SSF160574">
    <property type="entry name" value="BT0923-like"/>
    <property type="match status" value="1"/>
</dbReference>
<gene>
    <name evidence="2" type="ORF">GD597_07740</name>
</gene>
<organism evidence="2 3">
    <name type="scientific">Limnovirga soli</name>
    <dbReference type="NCBI Taxonomy" id="2656915"/>
    <lineage>
        <taxon>Bacteria</taxon>
        <taxon>Pseudomonadati</taxon>
        <taxon>Bacteroidota</taxon>
        <taxon>Chitinophagia</taxon>
        <taxon>Chitinophagales</taxon>
        <taxon>Chitinophagaceae</taxon>
        <taxon>Limnovirga</taxon>
    </lineage>
</organism>
<dbReference type="AlphaFoldDB" id="A0A8J8FHU8"/>
<dbReference type="Proteomes" id="UP000598971">
    <property type="component" value="Unassembled WGS sequence"/>
</dbReference>
<dbReference type="Gene3D" id="3.10.450.360">
    <property type="match status" value="1"/>
</dbReference>
<keyword evidence="3" id="KW-1185">Reference proteome</keyword>
<evidence type="ECO:0000313" key="3">
    <source>
        <dbReference type="Proteomes" id="UP000598971"/>
    </source>
</evidence>
<evidence type="ECO:0000313" key="2">
    <source>
        <dbReference type="EMBL" id="NNV55344.1"/>
    </source>
</evidence>
<comment type="caution">
    <text evidence="2">The sequence shown here is derived from an EMBL/GenBank/DDBJ whole genome shotgun (WGS) entry which is preliminary data.</text>
</comment>
<name>A0A8J8FHU8_9BACT</name>
<dbReference type="RefSeq" id="WP_171607270.1">
    <property type="nucleotide sequence ID" value="NZ_WHPF01000005.1"/>
</dbReference>
<sequence length="158" mass="17738">MKKNIFSPSKAGRAFLSKKVLPIFLAVGLLATSAFASDENKSHAATSLKKNFSTAENIKWKVTDNYTKASFSWNGQQMEVFYNEKGETIAISRIIGKETLPIKAQQTIQKKYAEYTIAEAIEYNSEENGVTYYVTVTKDNKKEVLNISFDGDVSVYRP</sequence>
<reference evidence="2" key="1">
    <citation type="submission" date="2019-10" db="EMBL/GenBank/DDBJ databases">
        <title>Draft genome sequence of Panacibacter sp. KCS-6.</title>
        <authorList>
            <person name="Yim K.J."/>
        </authorList>
    </citation>
    <scope>NUCLEOTIDE SEQUENCE</scope>
    <source>
        <strain evidence="2">KCS-6</strain>
    </source>
</reference>
<feature type="chain" id="PRO_5035145640" description="Beta-lactamase-inhibitor-like PepSY-like domain-containing protein" evidence="1">
    <location>
        <begin position="37"/>
        <end position="158"/>
    </location>
</feature>
<dbReference type="EMBL" id="WHPF01000005">
    <property type="protein sequence ID" value="NNV55344.1"/>
    <property type="molecule type" value="Genomic_DNA"/>
</dbReference>
<evidence type="ECO:0000256" key="1">
    <source>
        <dbReference type="SAM" id="SignalP"/>
    </source>
</evidence>
<feature type="signal peptide" evidence="1">
    <location>
        <begin position="1"/>
        <end position="36"/>
    </location>
</feature>